<feature type="transmembrane region" description="Helical" evidence="1">
    <location>
        <begin position="41"/>
        <end position="61"/>
    </location>
</feature>
<dbReference type="Gene3D" id="1.10.287.3610">
    <property type="match status" value="1"/>
</dbReference>
<keyword evidence="1" id="KW-0812">Transmembrane</keyword>
<feature type="transmembrane region" description="Helical" evidence="1">
    <location>
        <begin position="12"/>
        <end position="35"/>
    </location>
</feature>
<comment type="caution">
    <text evidence="2">The sequence shown here is derived from an EMBL/GenBank/DDBJ whole genome shotgun (WGS) entry which is preliminary data.</text>
</comment>
<protein>
    <submittedName>
        <fullName evidence="2">Uncharacterized protein</fullName>
    </submittedName>
</protein>
<dbReference type="InterPro" id="IPR036945">
    <property type="entry name" value="DAGK_sf"/>
</dbReference>
<dbReference type="Pfam" id="PF01219">
    <property type="entry name" value="DAGK_prokar"/>
    <property type="match status" value="1"/>
</dbReference>
<gene>
    <name evidence="2" type="ORF">LCGC14_2546140</name>
</gene>
<keyword evidence="1" id="KW-1133">Transmembrane helix</keyword>
<dbReference type="InterPro" id="IPR000829">
    <property type="entry name" value="DAGK"/>
</dbReference>
<proteinExistence type="predicted"/>
<evidence type="ECO:0000313" key="2">
    <source>
        <dbReference type="EMBL" id="KKL11407.1"/>
    </source>
</evidence>
<feature type="non-terminal residue" evidence="2">
    <location>
        <position position="156"/>
    </location>
</feature>
<dbReference type="GO" id="GO:0008654">
    <property type="term" value="P:phospholipid biosynthetic process"/>
    <property type="evidence" value="ECO:0007669"/>
    <property type="project" value="InterPro"/>
</dbReference>
<keyword evidence="1" id="KW-0472">Membrane</keyword>
<dbReference type="EMBL" id="LAZR01041666">
    <property type="protein sequence ID" value="KKL11407.1"/>
    <property type="molecule type" value="Genomic_DNA"/>
</dbReference>
<accession>A0A0F9BC17</accession>
<dbReference type="AlphaFoldDB" id="A0A0F9BC17"/>
<dbReference type="GO" id="GO:0016020">
    <property type="term" value="C:membrane"/>
    <property type="evidence" value="ECO:0007669"/>
    <property type="project" value="InterPro"/>
</dbReference>
<organism evidence="2">
    <name type="scientific">marine sediment metagenome</name>
    <dbReference type="NCBI Taxonomy" id="412755"/>
    <lineage>
        <taxon>unclassified sequences</taxon>
        <taxon>metagenomes</taxon>
        <taxon>ecological metagenomes</taxon>
    </lineage>
</organism>
<reference evidence="2" key="1">
    <citation type="journal article" date="2015" name="Nature">
        <title>Complex archaea that bridge the gap between prokaryotes and eukaryotes.</title>
        <authorList>
            <person name="Spang A."/>
            <person name="Saw J.H."/>
            <person name="Jorgensen S.L."/>
            <person name="Zaremba-Niedzwiedzka K."/>
            <person name="Martijn J."/>
            <person name="Lind A.E."/>
            <person name="van Eijk R."/>
            <person name="Schleper C."/>
            <person name="Guy L."/>
            <person name="Ettema T.J."/>
        </authorList>
    </citation>
    <scope>NUCLEOTIDE SEQUENCE</scope>
</reference>
<sequence length="156" mass="17287">MKLTLPKFHDRTSLYMGGVVGFTLVGFTIVDMFIAFRIVQILPALVGLVLGLHCFDMTRYYKKHRIIKIEKTDTHRIITVGKDGRGLYFKLVCFENALRLAWSQGAFRAWVAICTIGIAIGIYSGLGMTDLVLLVAIACLGLGMEVANTSIETLLD</sequence>
<dbReference type="GO" id="GO:0016301">
    <property type="term" value="F:kinase activity"/>
    <property type="evidence" value="ECO:0007669"/>
    <property type="project" value="InterPro"/>
</dbReference>
<feature type="transmembrane region" description="Helical" evidence="1">
    <location>
        <begin position="132"/>
        <end position="151"/>
    </location>
</feature>
<feature type="transmembrane region" description="Helical" evidence="1">
    <location>
        <begin position="107"/>
        <end position="126"/>
    </location>
</feature>
<evidence type="ECO:0000256" key="1">
    <source>
        <dbReference type="SAM" id="Phobius"/>
    </source>
</evidence>
<name>A0A0F9BC17_9ZZZZ</name>